<feature type="signal peptide" evidence="2">
    <location>
        <begin position="1"/>
        <end position="20"/>
    </location>
</feature>
<sequence length="323" mass="36388">MASSLIYFWLFLLLLPVLQCSIFLHISEAEILKETSKKPTKKIITTNTTVTKNQAKLLSPKKARKNSTLIANEQPKNRTIPNLTPIPVPTVTAIELEDNGTADFISEFRDLPSRLHQTLIPDLEKMSTKSKAYITLANKEFTEKLKPIVGHKCASTMSTFTSATFIFIPITIVTLLLLQFRHHLSLQKILVYVHTYLAIYFATLAITSLVTRLEPLKFFQKTSPVAFLCIQVVQTLGYMLYLLLQIIDLSVVIRMAGLAQTIVSIAVGLHYYAAVFHHAILGQPPRTNWKIFTVYGVCFLALSVFTGAERRMGIKKNRFLKGC</sequence>
<dbReference type="Proteomes" id="UP000036987">
    <property type="component" value="Unassembled WGS sequence"/>
</dbReference>
<keyword evidence="4" id="KW-1185">Reference proteome</keyword>
<feature type="transmembrane region" description="Helical" evidence="1">
    <location>
        <begin position="251"/>
        <end position="272"/>
    </location>
</feature>
<dbReference type="AlphaFoldDB" id="A0A0K9PLX4"/>
<protein>
    <submittedName>
        <fullName evidence="3">Uncharacterized protein</fullName>
    </submittedName>
</protein>
<feature type="chain" id="PRO_5005527832" evidence="2">
    <location>
        <begin position="21"/>
        <end position="323"/>
    </location>
</feature>
<organism evidence="3 4">
    <name type="scientific">Zostera marina</name>
    <name type="common">Eelgrass</name>
    <dbReference type="NCBI Taxonomy" id="29655"/>
    <lineage>
        <taxon>Eukaryota</taxon>
        <taxon>Viridiplantae</taxon>
        <taxon>Streptophyta</taxon>
        <taxon>Embryophyta</taxon>
        <taxon>Tracheophyta</taxon>
        <taxon>Spermatophyta</taxon>
        <taxon>Magnoliopsida</taxon>
        <taxon>Liliopsida</taxon>
        <taxon>Zosteraceae</taxon>
        <taxon>Zostera</taxon>
    </lineage>
</organism>
<dbReference type="OrthoDB" id="2020776at2759"/>
<reference evidence="4" key="1">
    <citation type="journal article" date="2016" name="Nature">
        <title>The genome of the seagrass Zostera marina reveals angiosperm adaptation to the sea.</title>
        <authorList>
            <person name="Olsen J.L."/>
            <person name="Rouze P."/>
            <person name="Verhelst B."/>
            <person name="Lin Y.-C."/>
            <person name="Bayer T."/>
            <person name="Collen J."/>
            <person name="Dattolo E."/>
            <person name="De Paoli E."/>
            <person name="Dittami S."/>
            <person name="Maumus F."/>
            <person name="Michel G."/>
            <person name="Kersting A."/>
            <person name="Lauritano C."/>
            <person name="Lohaus R."/>
            <person name="Toepel M."/>
            <person name="Tonon T."/>
            <person name="Vanneste K."/>
            <person name="Amirebrahimi M."/>
            <person name="Brakel J."/>
            <person name="Bostroem C."/>
            <person name="Chovatia M."/>
            <person name="Grimwood J."/>
            <person name="Jenkins J.W."/>
            <person name="Jueterbock A."/>
            <person name="Mraz A."/>
            <person name="Stam W.T."/>
            <person name="Tice H."/>
            <person name="Bornberg-Bauer E."/>
            <person name="Green P.J."/>
            <person name="Pearson G.A."/>
            <person name="Procaccini G."/>
            <person name="Duarte C.M."/>
            <person name="Schmutz J."/>
            <person name="Reusch T.B.H."/>
            <person name="Van de Peer Y."/>
        </authorList>
    </citation>
    <scope>NUCLEOTIDE SEQUENCE [LARGE SCALE GENOMIC DNA]</scope>
    <source>
        <strain evidence="4">cv. Finnish</strain>
    </source>
</reference>
<keyword evidence="1" id="KW-1133">Transmembrane helix</keyword>
<keyword evidence="2" id="KW-0732">Signal</keyword>
<gene>
    <name evidence="3" type="ORF">ZOSMA_201G00170</name>
</gene>
<evidence type="ECO:0000313" key="4">
    <source>
        <dbReference type="Proteomes" id="UP000036987"/>
    </source>
</evidence>
<proteinExistence type="predicted"/>
<keyword evidence="1" id="KW-0472">Membrane</keyword>
<name>A0A0K9PLX4_ZOSMR</name>
<feature type="transmembrane region" description="Helical" evidence="1">
    <location>
        <begin position="190"/>
        <end position="213"/>
    </location>
</feature>
<dbReference type="EMBL" id="LFYR01000733">
    <property type="protein sequence ID" value="KMZ69986.1"/>
    <property type="molecule type" value="Genomic_DNA"/>
</dbReference>
<dbReference type="OMA" id="FFHAAVC"/>
<evidence type="ECO:0000313" key="3">
    <source>
        <dbReference type="EMBL" id="KMZ69986.1"/>
    </source>
</evidence>
<dbReference type="PANTHER" id="PTHR35310:SF1">
    <property type="entry name" value="CELL WALL INTEGRITY_STRESS RESPONSE COMPONENT-LIKE PROTEIN"/>
    <property type="match status" value="1"/>
</dbReference>
<feature type="transmembrane region" description="Helical" evidence="1">
    <location>
        <begin position="292"/>
        <end position="308"/>
    </location>
</feature>
<dbReference type="PANTHER" id="PTHR35310">
    <property type="entry name" value="CELL WALL INTEGRITY/STRESS RESPONSE COMPONENT-LIKE PROTEIN"/>
    <property type="match status" value="1"/>
</dbReference>
<keyword evidence="1" id="KW-0812">Transmembrane</keyword>
<feature type="transmembrane region" description="Helical" evidence="1">
    <location>
        <begin position="225"/>
        <end position="244"/>
    </location>
</feature>
<feature type="transmembrane region" description="Helical" evidence="1">
    <location>
        <begin position="160"/>
        <end position="178"/>
    </location>
</feature>
<comment type="caution">
    <text evidence="3">The sequence shown here is derived from an EMBL/GenBank/DDBJ whole genome shotgun (WGS) entry which is preliminary data.</text>
</comment>
<evidence type="ECO:0000256" key="1">
    <source>
        <dbReference type="SAM" id="Phobius"/>
    </source>
</evidence>
<accession>A0A0K9PLX4</accession>
<evidence type="ECO:0000256" key="2">
    <source>
        <dbReference type="SAM" id="SignalP"/>
    </source>
</evidence>